<dbReference type="eggNOG" id="COG0248">
    <property type="taxonomic scope" value="Bacteria"/>
</dbReference>
<evidence type="ECO:0000313" key="2">
    <source>
        <dbReference type="EMBL" id="ACO04368.1"/>
    </source>
</evidence>
<dbReference type="AlphaFoldDB" id="C0QTK1"/>
<sequence>MSYKVAVIDIGTYSTRLLISGIHEKDSLEETLRSVDDILSVGRITSLGRNLKETGYLQREAIDETLATLREYVLIAKEYKVERIIGYATAACREAENGNEFLEKAKQLGIEINLITGDEEAYLSFLATAYGLSPEGSFVVVDQGGGSTEFAYGIKENGGYKLESSVSFPFGIVNLTEKFIKSDPPEKKEIEDMRRFITPYIEEAYGKMKECREIIGLGGTITTLVALEYHIFPYSSQKVHGKRLTREAVKKWLDKLSSMTLTERKRIPQIEDKRAEAIISGIVIFDTAMEVFEKDNIRVSDWGLRHGAVIKYIMERFSSNRS</sequence>
<dbReference type="OrthoDB" id="9807195at2"/>
<dbReference type="EMBL" id="CP001230">
    <property type="protein sequence ID" value="ACO04368.1"/>
    <property type="molecule type" value="Genomic_DNA"/>
</dbReference>
<dbReference type="GO" id="GO:0016462">
    <property type="term" value="F:pyrophosphatase activity"/>
    <property type="evidence" value="ECO:0007669"/>
    <property type="project" value="TreeGrafter"/>
</dbReference>
<dbReference type="Gene3D" id="3.30.420.40">
    <property type="match status" value="1"/>
</dbReference>
<feature type="domain" description="Ppx/GppA phosphatase N-terminal" evidence="1">
    <location>
        <begin position="35"/>
        <end position="311"/>
    </location>
</feature>
<dbReference type="Gene3D" id="3.30.420.150">
    <property type="entry name" value="Exopolyphosphatase. Domain 2"/>
    <property type="match status" value="1"/>
</dbReference>
<dbReference type="RefSeq" id="WP_012676606.1">
    <property type="nucleotide sequence ID" value="NC_012440.1"/>
</dbReference>
<gene>
    <name evidence="2" type="ordered locus">PERMA_0219</name>
</gene>
<dbReference type="PANTHER" id="PTHR30005">
    <property type="entry name" value="EXOPOLYPHOSPHATASE"/>
    <property type="match status" value="1"/>
</dbReference>
<protein>
    <submittedName>
        <fullName evidence="2">Exopolyphosphatase</fullName>
    </submittedName>
</protein>
<dbReference type="InterPro" id="IPR050273">
    <property type="entry name" value="GppA/Ppx_hydrolase"/>
</dbReference>
<name>C0QTK1_PERMH</name>
<dbReference type="InterPro" id="IPR003695">
    <property type="entry name" value="Ppx_GppA_N"/>
</dbReference>
<dbReference type="PaxDb" id="123214-PERMA_0219"/>
<evidence type="ECO:0000259" key="1">
    <source>
        <dbReference type="Pfam" id="PF02541"/>
    </source>
</evidence>
<dbReference type="InterPro" id="IPR043129">
    <property type="entry name" value="ATPase_NBD"/>
</dbReference>
<accession>C0QTK1</accession>
<reference evidence="2 3" key="1">
    <citation type="journal article" date="2009" name="J. Bacteriol.">
        <title>Complete and draft genome sequences of six members of the Aquificales.</title>
        <authorList>
            <person name="Reysenbach A.L."/>
            <person name="Hamamura N."/>
            <person name="Podar M."/>
            <person name="Griffiths E."/>
            <person name="Ferreira S."/>
            <person name="Hochstein R."/>
            <person name="Heidelberg J."/>
            <person name="Johnson J."/>
            <person name="Mead D."/>
            <person name="Pohorille A."/>
            <person name="Sarmiento M."/>
            <person name="Schweighofer K."/>
            <person name="Seshadri R."/>
            <person name="Voytek M.A."/>
        </authorList>
    </citation>
    <scope>NUCLEOTIDE SEQUENCE [LARGE SCALE GENOMIC DNA]</scope>
    <source>
        <strain evidence="3">DSM 14350 / EX-H1</strain>
    </source>
</reference>
<evidence type="ECO:0000313" key="3">
    <source>
        <dbReference type="Proteomes" id="UP000001366"/>
    </source>
</evidence>
<proteinExistence type="predicted"/>
<dbReference type="Proteomes" id="UP000001366">
    <property type="component" value="Chromosome"/>
</dbReference>
<dbReference type="SUPFAM" id="SSF53067">
    <property type="entry name" value="Actin-like ATPase domain"/>
    <property type="match status" value="2"/>
</dbReference>
<dbReference type="PANTHER" id="PTHR30005:SF0">
    <property type="entry name" value="RETROGRADE REGULATION PROTEIN 2"/>
    <property type="match status" value="1"/>
</dbReference>
<keyword evidence="3" id="KW-1185">Reference proteome</keyword>
<dbReference type="Pfam" id="PF02541">
    <property type="entry name" value="Ppx-GppA"/>
    <property type="match status" value="1"/>
</dbReference>
<organism evidence="2 3">
    <name type="scientific">Persephonella marina (strain DSM 14350 / EX-H1)</name>
    <dbReference type="NCBI Taxonomy" id="123214"/>
    <lineage>
        <taxon>Bacteria</taxon>
        <taxon>Pseudomonadati</taxon>
        <taxon>Aquificota</taxon>
        <taxon>Aquificia</taxon>
        <taxon>Aquificales</taxon>
        <taxon>Hydrogenothermaceae</taxon>
        <taxon>Persephonella</taxon>
    </lineage>
</organism>
<dbReference type="KEGG" id="pmx:PERMA_0219"/>
<dbReference type="STRING" id="123214.PERMA_0219"/>
<dbReference type="HOGENOM" id="CLU_025908_1_2_0"/>